<evidence type="ECO:0000313" key="1">
    <source>
        <dbReference type="EMBL" id="EGZ19371.1"/>
    </source>
</evidence>
<dbReference type="Proteomes" id="UP000002640">
    <property type="component" value="Unassembled WGS sequence"/>
</dbReference>
<dbReference type="GeneID" id="20652828"/>
<dbReference type="KEGG" id="psoj:PHYSODRAFT_447314"/>
<dbReference type="InParanoid" id="G4Z3J9"/>
<dbReference type="AlphaFoldDB" id="G4Z3J9"/>
<dbReference type="RefSeq" id="XP_009522088.1">
    <property type="nucleotide sequence ID" value="XM_009523793.1"/>
</dbReference>
<proteinExistence type="predicted"/>
<feature type="non-terminal residue" evidence="1">
    <location>
        <position position="62"/>
    </location>
</feature>
<reference evidence="1 2" key="1">
    <citation type="journal article" date="2006" name="Science">
        <title>Phytophthora genome sequences uncover evolutionary origins and mechanisms of pathogenesis.</title>
        <authorList>
            <person name="Tyler B.M."/>
            <person name="Tripathy S."/>
            <person name="Zhang X."/>
            <person name="Dehal P."/>
            <person name="Jiang R.H."/>
            <person name="Aerts A."/>
            <person name="Arredondo F.D."/>
            <person name="Baxter L."/>
            <person name="Bensasson D."/>
            <person name="Beynon J.L."/>
            <person name="Chapman J."/>
            <person name="Damasceno C.M."/>
            <person name="Dorrance A.E."/>
            <person name="Dou D."/>
            <person name="Dickerman A.W."/>
            <person name="Dubchak I.L."/>
            <person name="Garbelotto M."/>
            <person name="Gijzen M."/>
            <person name="Gordon S.G."/>
            <person name="Govers F."/>
            <person name="Grunwald N.J."/>
            <person name="Huang W."/>
            <person name="Ivors K.L."/>
            <person name="Jones R.W."/>
            <person name="Kamoun S."/>
            <person name="Krampis K."/>
            <person name="Lamour K.H."/>
            <person name="Lee M.K."/>
            <person name="McDonald W.H."/>
            <person name="Medina M."/>
            <person name="Meijer H.J."/>
            <person name="Nordberg E.K."/>
            <person name="Maclean D.J."/>
            <person name="Ospina-Giraldo M.D."/>
            <person name="Morris P.F."/>
            <person name="Phuntumart V."/>
            <person name="Putnam N.H."/>
            <person name="Rash S."/>
            <person name="Rose J.K."/>
            <person name="Sakihama Y."/>
            <person name="Salamov A.A."/>
            <person name="Savidor A."/>
            <person name="Scheuring C.F."/>
            <person name="Smith B.M."/>
            <person name="Sobral B.W."/>
            <person name="Terry A."/>
            <person name="Torto-Alalibo T.A."/>
            <person name="Win J."/>
            <person name="Xu Z."/>
            <person name="Zhang H."/>
            <person name="Grigoriev I.V."/>
            <person name="Rokhsar D.S."/>
            <person name="Boore J.L."/>
        </authorList>
    </citation>
    <scope>NUCLEOTIDE SEQUENCE [LARGE SCALE GENOMIC DNA]</scope>
    <source>
        <strain evidence="1 2">P6497</strain>
    </source>
</reference>
<organism evidence="1 2">
    <name type="scientific">Phytophthora sojae (strain P6497)</name>
    <name type="common">Soybean stem and root rot agent</name>
    <name type="synonym">Phytophthora megasperma f. sp. glycines</name>
    <dbReference type="NCBI Taxonomy" id="1094619"/>
    <lineage>
        <taxon>Eukaryota</taxon>
        <taxon>Sar</taxon>
        <taxon>Stramenopiles</taxon>
        <taxon>Oomycota</taxon>
        <taxon>Peronosporomycetes</taxon>
        <taxon>Peronosporales</taxon>
        <taxon>Peronosporaceae</taxon>
        <taxon>Phytophthora</taxon>
    </lineage>
</organism>
<accession>G4Z3J9</accession>
<keyword evidence="2" id="KW-1185">Reference proteome</keyword>
<evidence type="ECO:0000313" key="2">
    <source>
        <dbReference type="Proteomes" id="UP000002640"/>
    </source>
</evidence>
<sequence length="62" mass="6812">DLEKLRADFAQMMSRQAAAQPRLQAELAELRAHAKATPELYTEISQLKSKLEAFRAGATAAP</sequence>
<gene>
    <name evidence="1" type="ORF">PHYSODRAFT_447314</name>
</gene>
<dbReference type="OMA" id="QFANMMA"/>
<name>G4Z3J9_PHYSP</name>
<feature type="non-terminal residue" evidence="1">
    <location>
        <position position="1"/>
    </location>
</feature>
<protein>
    <submittedName>
        <fullName evidence="1">Uncharacterized protein</fullName>
    </submittedName>
</protein>
<dbReference type="SMR" id="G4Z3J9"/>
<dbReference type="EMBL" id="JH159153">
    <property type="protein sequence ID" value="EGZ19371.1"/>
    <property type="molecule type" value="Genomic_DNA"/>
</dbReference>